<feature type="compositionally biased region" description="Low complexity" evidence="6">
    <location>
        <begin position="67"/>
        <end position="102"/>
    </location>
</feature>
<dbReference type="OrthoDB" id="1896086at2759"/>
<dbReference type="VEuPathDB" id="FungiDB:GLRG_11580"/>
<dbReference type="HOGENOM" id="CLU_017824_2_0_1"/>
<dbReference type="RefSeq" id="XP_008100455.1">
    <property type="nucleotide sequence ID" value="XM_008102264.1"/>
</dbReference>
<dbReference type="GO" id="GO:0004252">
    <property type="term" value="F:serine-type endopeptidase activity"/>
    <property type="evidence" value="ECO:0007669"/>
    <property type="project" value="UniProtKB-UniRule"/>
</dbReference>
<evidence type="ECO:0000259" key="7">
    <source>
        <dbReference type="Pfam" id="PF00082"/>
    </source>
</evidence>
<dbReference type="AlphaFoldDB" id="E3QZZ7"/>
<feature type="active site" description="Charge relay system" evidence="5">
    <location>
        <position position="476"/>
    </location>
</feature>
<dbReference type="STRING" id="645133.E3QZZ7"/>
<evidence type="ECO:0000256" key="5">
    <source>
        <dbReference type="PROSITE-ProRule" id="PRU01240"/>
    </source>
</evidence>
<dbReference type="EMBL" id="GG697424">
    <property type="protein sequence ID" value="EFQ36435.1"/>
    <property type="molecule type" value="Genomic_DNA"/>
</dbReference>
<dbReference type="InterPro" id="IPR015500">
    <property type="entry name" value="Peptidase_S8_subtilisin-rel"/>
</dbReference>
<dbReference type="InterPro" id="IPR000209">
    <property type="entry name" value="Peptidase_S8/S53_dom"/>
</dbReference>
<dbReference type="InterPro" id="IPR050131">
    <property type="entry name" value="Peptidase_S8_subtilisin-like"/>
</dbReference>
<dbReference type="Proteomes" id="UP000008782">
    <property type="component" value="Unassembled WGS sequence"/>
</dbReference>
<protein>
    <submittedName>
        <fullName evidence="8">Subtilase</fullName>
    </submittedName>
</protein>
<evidence type="ECO:0000313" key="8">
    <source>
        <dbReference type="EMBL" id="EFQ36435.1"/>
    </source>
</evidence>
<keyword evidence="3 5" id="KW-0378">Hydrolase</keyword>
<evidence type="ECO:0000256" key="1">
    <source>
        <dbReference type="ARBA" id="ARBA00011073"/>
    </source>
</evidence>
<evidence type="ECO:0000256" key="3">
    <source>
        <dbReference type="ARBA" id="ARBA00022801"/>
    </source>
</evidence>
<evidence type="ECO:0000256" key="4">
    <source>
        <dbReference type="ARBA" id="ARBA00022825"/>
    </source>
</evidence>
<sequence length="545" mass="58426">MLMLVEAGGAFLSTGPGLAAAPYAAGAIVAAPVANALGQIDMAKVAELPDIPDEPKHGDPEPTKPQVTPTTRGTPSTTTPDTTSTTAPGTTSTTVSSSSAPTPTEPPVPYVVVSNKELTREAGTDLQNRMRPYAVGPIQVHFREDEQGPQTMIFLFTTTPTLAKDLELLNDADIGWVFPESDIGDGGEEPFPPSPSENLLPLITKPDLVAQGILVDPVAATSLMTLSQPPEFASYNPDDMPGYAYPESAGKGVTVYIIDTGATPTHDEYKQSPGNKRWIFIDENTSKSDSDLKSGHGTCVQSLVNGPRFGAAKEADIVIVKLPDSPLVSDIVMALYWVTDDIAARNLEGKAVVTMSVLLAGVDMEMSKAFGTQILKDGWDAKMESLRDQMELLIYLDVPVVAASGNLRRDYEHIDTFPGIFATDMDVIAVGAMNANGLRTSYSQGDIDEVTVLAMGEVDCARRDRDYETRHAFGTSFAAPRVAGMIATWLSSDRYRERLQVKGKVAANVKSLLKELAYVKMPASKSDGGYPSNFYNPAGHDSYRI</sequence>
<dbReference type="Pfam" id="PF00082">
    <property type="entry name" value="Peptidase_S8"/>
    <property type="match status" value="1"/>
</dbReference>
<dbReference type="SUPFAM" id="SSF52743">
    <property type="entry name" value="Subtilisin-like"/>
    <property type="match status" value="1"/>
</dbReference>
<feature type="active site" description="Charge relay system" evidence="5">
    <location>
        <position position="296"/>
    </location>
</feature>
<feature type="domain" description="Peptidase S8/S53" evidence="7">
    <location>
        <begin position="250"/>
        <end position="500"/>
    </location>
</feature>
<accession>E3QZZ7</accession>
<reference evidence="9" key="1">
    <citation type="journal article" date="2012" name="Nat. Genet.">
        <title>Lifestyle transitions in plant pathogenic Colletotrichum fungi deciphered by genome and transcriptome analyses.</title>
        <authorList>
            <person name="O'Connell R.J."/>
            <person name="Thon M.R."/>
            <person name="Hacquard S."/>
            <person name="Amyotte S.G."/>
            <person name="Kleemann J."/>
            <person name="Torres M.F."/>
            <person name="Damm U."/>
            <person name="Buiate E.A."/>
            <person name="Epstein L."/>
            <person name="Alkan N."/>
            <person name="Altmueller J."/>
            <person name="Alvarado-Balderrama L."/>
            <person name="Bauser C.A."/>
            <person name="Becker C."/>
            <person name="Birren B.W."/>
            <person name="Chen Z."/>
            <person name="Choi J."/>
            <person name="Crouch J.A."/>
            <person name="Duvick J.P."/>
            <person name="Farman M.A."/>
            <person name="Gan P."/>
            <person name="Heiman D."/>
            <person name="Henrissat B."/>
            <person name="Howard R.J."/>
            <person name="Kabbage M."/>
            <person name="Koch C."/>
            <person name="Kracher B."/>
            <person name="Kubo Y."/>
            <person name="Law A.D."/>
            <person name="Lebrun M.-H."/>
            <person name="Lee Y.-H."/>
            <person name="Miyara I."/>
            <person name="Moore N."/>
            <person name="Neumann U."/>
            <person name="Nordstroem K."/>
            <person name="Panaccione D.G."/>
            <person name="Panstruga R."/>
            <person name="Place M."/>
            <person name="Proctor R.H."/>
            <person name="Prusky D."/>
            <person name="Rech G."/>
            <person name="Reinhardt R."/>
            <person name="Rollins J.A."/>
            <person name="Rounsley S."/>
            <person name="Schardl C.L."/>
            <person name="Schwartz D.C."/>
            <person name="Shenoy N."/>
            <person name="Shirasu K."/>
            <person name="Sikhakolli U.R."/>
            <person name="Stueber K."/>
            <person name="Sukno S.A."/>
            <person name="Sweigard J.A."/>
            <person name="Takano Y."/>
            <person name="Takahara H."/>
            <person name="Trail F."/>
            <person name="van der Does H.C."/>
            <person name="Voll L.M."/>
            <person name="Will I."/>
            <person name="Young S."/>
            <person name="Zeng Q."/>
            <person name="Zhang J."/>
            <person name="Zhou S."/>
            <person name="Dickman M.B."/>
            <person name="Schulze-Lefert P."/>
            <person name="Ver Loren van Themaat E."/>
            <person name="Ma L.-J."/>
            <person name="Vaillancourt L.J."/>
        </authorList>
    </citation>
    <scope>NUCLEOTIDE SEQUENCE [LARGE SCALE GENOMIC DNA]</scope>
    <source>
        <strain evidence="9">M1.001 / M2 / FGSC 10212</strain>
    </source>
</reference>
<dbReference type="eggNOG" id="KOG1153">
    <property type="taxonomic scope" value="Eukaryota"/>
</dbReference>
<evidence type="ECO:0000313" key="9">
    <source>
        <dbReference type="Proteomes" id="UP000008782"/>
    </source>
</evidence>
<evidence type="ECO:0000256" key="2">
    <source>
        <dbReference type="ARBA" id="ARBA00022670"/>
    </source>
</evidence>
<feature type="region of interest" description="Disordered" evidence="6">
    <location>
        <begin position="49"/>
        <end position="109"/>
    </location>
</feature>
<keyword evidence="4 5" id="KW-0720">Serine protease</keyword>
<gene>
    <name evidence="8" type="ORF">GLRG_11580</name>
</gene>
<keyword evidence="2 5" id="KW-0645">Protease</keyword>
<dbReference type="PROSITE" id="PS00138">
    <property type="entry name" value="SUBTILASE_SER"/>
    <property type="match status" value="1"/>
</dbReference>
<dbReference type="InterPro" id="IPR036852">
    <property type="entry name" value="Peptidase_S8/S53_dom_sf"/>
</dbReference>
<dbReference type="GO" id="GO:0006508">
    <property type="term" value="P:proteolysis"/>
    <property type="evidence" value="ECO:0007669"/>
    <property type="project" value="UniProtKB-KW"/>
</dbReference>
<proteinExistence type="inferred from homology"/>
<dbReference type="PROSITE" id="PS51892">
    <property type="entry name" value="SUBTILASE"/>
    <property type="match status" value="1"/>
</dbReference>
<organism evidence="9">
    <name type="scientific">Colletotrichum graminicola (strain M1.001 / M2 / FGSC 10212)</name>
    <name type="common">Maize anthracnose fungus</name>
    <name type="synonym">Glomerella graminicola</name>
    <dbReference type="NCBI Taxonomy" id="645133"/>
    <lineage>
        <taxon>Eukaryota</taxon>
        <taxon>Fungi</taxon>
        <taxon>Dikarya</taxon>
        <taxon>Ascomycota</taxon>
        <taxon>Pezizomycotina</taxon>
        <taxon>Sordariomycetes</taxon>
        <taxon>Hypocreomycetidae</taxon>
        <taxon>Glomerellales</taxon>
        <taxon>Glomerellaceae</taxon>
        <taxon>Colletotrichum</taxon>
        <taxon>Colletotrichum graminicola species complex</taxon>
    </lineage>
</organism>
<name>E3QZZ7_COLGM</name>
<feature type="active site" description="Charge relay system" evidence="5">
    <location>
        <position position="259"/>
    </location>
</feature>
<dbReference type="PANTHER" id="PTHR43806:SF11">
    <property type="entry name" value="CEREVISIN-RELATED"/>
    <property type="match status" value="1"/>
</dbReference>
<dbReference type="PRINTS" id="PR00723">
    <property type="entry name" value="SUBTILISIN"/>
</dbReference>
<dbReference type="PANTHER" id="PTHR43806">
    <property type="entry name" value="PEPTIDASE S8"/>
    <property type="match status" value="1"/>
</dbReference>
<keyword evidence="9" id="KW-1185">Reference proteome</keyword>
<comment type="similarity">
    <text evidence="1 5">Belongs to the peptidase S8 family.</text>
</comment>
<dbReference type="Gene3D" id="3.40.50.200">
    <property type="entry name" value="Peptidase S8/S53 domain"/>
    <property type="match status" value="1"/>
</dbReference>
<dbReference type="GeneID" id="24416944"/>
<feature type="compositionally biased region" description="Basic and acidic residues" evidence="6">
    <location>
        <begin position="53"/>
        <end position="62"/>
    </location>
</feature>
<evidence type="ECO:0000256" key="6">
    <source>
        <dbReference type="SAM" id="MobiDB-lite"/>
    </source>
</evidence>
<dbReference type="InterPro" id="IPR023828">
    <property type="entry name" value="Peptidase_S8_Ser-AS"/>
</dbReference>